<dbReference type="InterPro" id="IPR036388">
    <property type="entry name" value="WH-like_DNA-bd_sf"/>
</dbReference>
<gene>
    <name evidence="1" type="ORF">DLB95_22065</name>
</gene>
<dbReference type="SUPFAM" id="SSF48295">
    <property type="entry name" value="TrpR-like"/>
    <property type="match status" value="2"/>
</dbReference>
<dbReference type="EMBL" id="AAIYJF010000023">
    <property type="protein sequence ID" value="ECJ4379837.1"/>
    <property type="molecule type" value="Genomic_DNA"/>
</dbReference>
<dbReference type="InterPro" id="IPR010921">
    <property type="entry name" value="Trp_repressor/repl_initiator"/>
</dbReference>
<dbReference type="PANTHER" id="PTHR33795">
    <property type="entry name" value="INSERTION ELEMENT IS150 PROTEIN INSJ"/>
    <property type="match status" value="1"/>
</dbReference>
<dbReference type="AlphaFoldDB" id="A0A3T3L4E0"/>
<comment type="caution">
    <text evidence="1">The sequence shown here is derived from an EMBL/GenBank/DDBJ whole genome shotgun (WGS) entry which is preliminary data.</text>
</comment>
<dbReference type="Proteomes" id="UP000839781">
    <property type="component" value="Unassembled WGS sequence"/>
</dbReference>
<organism evidence="1">
    <name type="scientific">Salmonella diarizonae</name>
    <dbReference type="NCBI Taxonomy" id="59204"/>
    <lineage>
        <taxon>Bacteria</taxon>
        <taxon>Pseudomonadati</taxon>
        <taxon>Pseudomonadota</taxon>
        <taxon>Gammaproteobacteria</taxon>
        <taxon>Enterobacterales</taxon>
        <taxon>Enterobacteriaceae</taxon>
        <taxon>Salmonella</taxon>
    </lineage>
</organism>
<dbReference type="GO" id="GO:0043565">
    <property type="term" value="F:sequence-specific DNA binding"/>
    <property type="evidence" value="ECO:0007669"/>
    <property type="project" value="InterPro"/>
</dbReference>
<proteinExistence type="predicted"/>
<name>A0A3T3L4E0_SALDZ</name>
<accession>A0A3T3L4E0</accession>
<dbReference type="Gene3D" id="1.10.10.10">
    <property type="entry name" value="Winged helix-like DNA-binding domain superfamily/Winged helix DNA-binding domain"/>
    <property type="match status" value="1"/>
</dbReference>
<protein>
    <submittedName>
        <fullName evidence="1">Transposase</fullName>
    </submittedName>
</protein>
<sequence length="128" mass="14761">MTAPQKLAPQLSKVQFFMAKPRYSLKTRLAVIRHYLFGNNGTHRTAERFGVERASVCRRVRAWQLHDIDGISWKNDRHSLEFIAAVVRTVLNGELSKREAAARFNISNEIIVRHWVNVYKDAGSNQRA</sequence>
<dbReference type="PANTHER" id="PTHR33795:SF1">
    <property type="entry name" value="INSERTION ELEMENT IS150 PROTEIN INSJ"/>
    <property type="match status" value="1"/>
</dbReference>
<reference evidence="1" key="1">
    <citation type="submission" date="2018-05" db="EMBL/GenBank/DDBJ databases">
        <authorList>
            <person name="Ashton P.M."/>
            <person name="Dallman T."/>
            <person name="Nair S."/>
            <person name="De Pinna E."/>
            <person name="Peters T."/>
            <person name="Grant K."/>
        </authorList>
    </citation>
    <scope>NUCLEOTIDE SEQUENCE [LARGE SCALE GENOMIC DNA]</scope>
    <source>
        <strain evidence="1">474878</strain>
    </source>
</reference>
<dbReference type="InterPro" id="IPR052057">
    <property type="entry name" value="IS150/IS1296_orfA-like"/>
</dbReference>
<evidence type="ECO:0000313" key="1">
    <source>
        <dbReference type="EMBL" id="ECJ4379837.1"/>
    </source>
</evidence>